<protein>
    <submittedName>
        <fullName evidence="2">Uncharacterized protein</fullName>
    </submittedName>
</protein>
<name>A0A9P3GBE8_9APHY</name>
<evidence type="ECO:0000313" key="3">
    <source>
        <dbReference type="Proteomes" id="UP000703269"/>
    </source>
</evidence>
<evidence type="ECO:0000313" key="2">
    <source>
        <dbReference type="EMBL" id="GJE92973.1"/>
    </source>
</evidence>
<feature type="region of interest" description="Disordered" evidence="1">
    <location>
        <begin position="522"/>
        <end position="564"/>
    </location>
</feature>
<organism evidence="2 3">
    <name type="scientific">Phanerochaete sordida</name>
    <dbReference type="NCBI Taxonomy" id="48140"/>
    <lineage>
        <taxon>Eukaryota</taxon>
        <taxon>Fungi</taxon>
        <taxon>Dikarya</taxon>
        <taxon>Basidiomycota</taxon>
        <taxon>Agaricomycotina</taxon>
        <taxon>Agaricomycetes</taxon>
        <taxon>Polyporales</taxon>
        <taxon>Phanerochaetaceae</taxon>
        <taxon>Phanerochaete</taxon>
    </lineage>
</organism>
<evidence type="ECO:0000256" key="1">
    <source>
        <dbReference type="SAM" id="MobiDB-lite"/>
    </source>
</evidence>
<comment type="caution">
    <text evidence="2">The sequence shown here is derived from an EMBL/GenBank/DDBJ whole genome shotgun (WGS) entry which is preliminary data.</text>
</comment>
<gene>
    <name evidence="2" type="ORF">PsYK624_091320</name>
</gene>
<reference evidence="2 3" key="1">
    <citation type="submission" date="2021-08" db="EMBL/GenBank/DDBJ databases">
        <title>Draft Genome Sequence of Phanerochaete sordida strain YK-624.</title>
        <authorList>
            <person name="Mori T."/>
            <person name="Dohra H."/>
            <person name="Suzuki T."/>
            <person name="Kawagishi H."/>
            <person name="Hirai H."/>
        </authorList>
    </citation>
    <scope>NUCLEOTIDE SEQUENCE [LARGE SCALE GENOMIC DNA]</scope>
    <source>
        <strain evidence="2 3">YK-624</strain>
    </source>
</reference>
<dbReference type="Proteomes" id="UP000703269">
    <property type="component" value="Unassembled WGS sequence"/>
</dbReference>
<dbReference type="AlphaFoldDB" id="A0A9P3GBE8"/>
<feature type="compositionally biased region" description="Polar residues" evidence="1">
    <location>
        <begin position="17"/>
        <end position="27"/>
    </location>
</feature>
<dbReference type="OrthoDB" id="2634326at2759"/>
<dbReference type="EMBL" id="BPQB01000029">
    <property type="protein sequence ID" value="GJE92973.1"/>
    <property type="molecule type" value="Genomic_DNA"/>
</dbReference>
<sequence length="758" mass="85230">MPADESSPKDLPAAPCSENTPEPSSPANIRPAKRIRLQDWALAKPQQVVPQVAGFSERSASVSGVATGDSPALSDVTVARSGQDVLYDDSLKWAAGQARAAVDDRYIMVAINTDWIPRPMFGRLGIMLRDDGRFGPEDPLNWPQLYCPRRPYLALVPRRPPPGTPFAFLWDALRPEDFVRANEDLNGAAYGYLASDKVARLRTVVESTRQTSQRFRHFSPFAKVAVVDDLNRLVATLHSTFTLFGVPSTFRDLIRLWSRFHRSWAECWAFMRWHEHSRPRSETAVVEKLVDIVAEPGVNNGGVIGTITNDPSIAQKWMAVGVPVWWLVLRHAVSPEQLRNTPLLSLREPSHVETATALVRGEMRGWATAGTQHIDAIWRESETVLDIERNPLPADFALEDENSASHTLYSQHKGKGQGSQRVRGTERFRASGHPLVPVRLPVWQTALEAVDLTQSCEARIGFWFPEPELVVTSAQPFRLLVNLSNWLSIRVSLFSKLGRRSLFHPVGPECWRVFLTRFPEQTPEEAEQSQKKREAGLAASASAGTSKKRRPDRAEAHQGQEKKRYDHKQRVCAYFGALLDRGSQPFALRTPPVASFYWRGRVLPLNLEDAKAGREPLAAEVIQEIGWELSEVAFRVELHELDRCVTSAAGADAYTERCQLLGQVFPGEHWSRPVIPLYPDRLQAEDAPARTLRLDAFRRLLLRWPGCPASFGQSFDERTTGAMLDWFEKEAAKFYCRVAYRKWGRAAAVPRQPPVSLQ</sequence>
<keyword evidence="3" id="KW-1185">Reference proteome</keyword>
<proteinExistence type="predicted"/>
<accession>A0A9P3GBE8</accession>
<feature type="compositionally biased region" description="Basic and acidic residues" evidence="1">
    <location>
        <begin position="552"/>
        <end position="564"/>
    </location>
</feature>
<feature type="region of interest" description="Disordered" evidence="1">
    <location>
        <begin position="1"/>
        <end position="30"/>
    </location>
</feature>